<proteinExistence type="inferred from homology"/>
<dbReference type="HAMAP" id="MF_00500">
    <property type="entry name" value="Ribosomal_bS20"/>
    <property type="match status" value="1"/>
</dbReference>
<dbReference type="SUPFAM" id="SSF46992">
    <property type="entry name" value="Ribosomal protein S20"/>
    <property type="match status" value="1"/>
</dbReference>
<protein>
    <recommendedName>
        <fullName evidence="8">30S ribosomal protein S20, chloroplastic</fullName>
    </recommendedName>
</protein>
<dbReference type="AlphaFoldDB" id="A0AAV1IC25"/>
<dbReference type="NCBIfam" id="TIGR00029">
    <property type="entry name" value="S20"/>
    <property type="match status" value="1"/>
</dbReference>
<keyword evidence="7" id="KW-1185">Reference proteome</keyword>
<dbReference type="InterPro" id="IPR036510">
    <property type="entry name" value="Ribosomal_bS20_sf"/>
</dbReference>
<dbReference type="GO" id="GO:0006412">
    <property type="term" value="P:translation"/>
    <property type="evidence" value="ECO:0007669"/>
    <property type="project" value="InterPro"/>
</dbReference>
<keyword evidence="2" id="KW-0699">rRNA-binding</keyword>
<dbReference type="InterPro" id="IPR002583">
    <property type="entry name" value="Ribosomal_bS20"/>
</dbReference>
<evidence type="ECO:0000313" key="7">
    <source>
        <dbReference type="Proteomes" id="UP001314263"/>
    </source>
</evidence>
<evidence type="ECO:0000256" key="1">
    <source>
        <dbReference type="ARBA" id="ARBA00007634"/>
    </source>
</evidence>
<evidence type="ECO:0000256" key="3">
    <source>
        <dbReference type="ARBA" id="ARBA00022884"/>
    </source>
</evidence>
<comment type="similarity">
    <text evidence="1">Belongs to the bacterial ribosomal protein bS20 family.</text>
</comment>
<name>A0AAV1IC25_9CHLO</name>
<dbReference type="Pfam" id="PF01649">
    <property type="entry name" value="Ribosomal_S20p"/>
    <property type="match status" value="1"/>
</dbReference>
<evidence type="ECO:0008006" key="8">
    <source>
        <dbReference type="Google" id="ProtNLM"/>
    </source>
</evidence>
<reference evidence="6 7" key="1">
    <citation type="submission" date="2023-10" db="EMBL/GenBank/DDBJ databases">
        <authorList>
            <person name="Maclean D."/>
            <person name="Macfadyen A."/>
        </authorList>
    </citation>
    <scope>NUCLEOTIDE SEQUENCE [LARGE SCALE GENOMIC DNA]</scope>
</reference>
<evidence type="ECO:0000256" key="5">
    <source>
        <dbReference type="ARBA" id="ARBA00023274"/>
    </source>
</evidence>
<dbReference type="PANTHER" id="PTHR33398">
    <property type="entry name" value="30S RIBOSOMAL PROTEIN S20"/>
    <property type="match status" value="1"/>
</dbReference>
<dbReference type="PANTHER" id="PTHR33398:SF1">
    <property type="entry name" value="SMALL RIBOSOMAL SUBUNIT PROTEIN BS20C"/>
    <property type="match status" value="1"/>
</dbReference>
<comment type="caution">
    <text evidence="6">The sequence shown here is derived from an EMBL/GenBank/DDBJ whole genome shotgun (WGS) entry which is preliminary data.</text>
</comment>
<evidence type="ECO:0000313" key="6">
    <source>
        <dbReference type="EMBL" id="CAK0783792.1"/>
    </source>
</evidence>
<dbReference type="Gene3D" id="1.20.58.110">
    <property type="entry name" value="Ribosomal protein S20"/>
    <property type="match status" value="1"/>
</dbReference>
<dbReference type="GO" id="GO:0015935">
    <property type="term" value="C:small ribosomal subunit"/>
    <property type="evidence" value="ECO:0007669"/>
    <property type="project" value="TreeGrafter"/>
</dbReference>
<dbReference type="GO" id="GO:0003735">
    <property type="term" value="F:structural constituent of ribosome"/>
    <property type="evidence" value="ECO:0007669"/>
    <property type="project" value="InterPro"/>
</dbReference>
<dbReference type="Proteomes" id="UP001314263">
    <property type="component" value="Unassembled WGS sequence"/>
</dbReference>
<gene>
    <name evidence="6" type="ORF">CVIRNUC_006992</name>
</gene>
<keyword evidence="5" id="KW-0687">Ribonucleoprotein</keyword>
<sequence length="168" mass="18412">MVQALAASMAGLTMHCNCRATTPRPTASFGFSCSMRGQGLSIRGTDRCLPSSNRGALTIVAAQNAKQRQRLSEKQRLYNKDRKSAVATRMKKVFRALDGFSGKLESEDELKPVEKMMSEAYQEIDKAVVKGIIKQNTAARRKSRLAVAKQKLLIAAGLYTRSPTTESA</sequence>
<evidence type="ECO:0000256" key="2">
    <source>
        <dbReference type="ARBA" id="ARBA00022730"/>
    </source>
</evidence>
<evidence type="ECO:0000256" key="4">
    <source>
        <dbReference type="ARBA" id="ARBA00022980"/>
    </source>
</evidence>
<dbReference type="EMBL" id="CAUYUE010000009">
    <property type="protein sequence ID" value="CAK0783792.1"/>
    <property type="molecule type" value="Genomic_DNA"/>
</dbReference>
<accession>A0AAV1IC25</accession>
<organism evidence="6 7">
    <name type="scientific">Coccomyxa viridis</name>
    <dbReference type="NCBI Taxonomy" id="1274662"/>
    <lineage>
        <taxon>Eukaryota</taxon>
        <taxon>Viridiplantae</taxon>
        <taxon>Chlorophyta</taxon>
        <taxon>core chlorophytes</taxon>
        <taxon>Trebouxiophyceae</taxon>
        <taxon>Trebouxiophyceae incertae sedis</taxon>
        <taxon>Coccomyxaceae</taxon>
        <taxon>Coccomyxa</taxon>
    </lineage>
</organism>
<keyword evidence="3" id="KW-0694">RNA-binding</keyword>
<dbReference type="GO" id="GO:0070181">
    <property type="term" value="F:small ribosomal subunit rRNA binding"/>
    <property type="evidence" value="ECO:0007669"/>
    <property type="project" value="TreeGrafter"/>
</dbReference>
<keyword evidence="4" id="KW-0689">Ribosomal protein</keyword>